<feature type="region of interest" description="Disordered" evidence="3">
    <location>
        <begin position="1"/>
        <end position="24"/>
    </location>
</feature>
<gene>
    <name evidence="6" type="ORF">CTI12_AA387540</name>
</gene>
<evidence type="ECO:0000256" key="2">
    <source>
        <dbReference type="ARBA" id="ARBA00023242"/>
    </source>
</evidence>
<feature type="compositionally biased region" description="Polar residues" evidence="3">
    <location>
        <begin position="1"/>
        <end position="12"/>
    </location>
</feature>
<accession>A0A2U1MF62</accession>
<organism evidence="6 7">
    <name type="scientific">Artemisia annua</name>
    <name type="common">Sweet wormwood</name>
    <dbReference type="NCBI Taxonomy" id="35608"/>
    <lineage>
        <taxon>Eukaryota</taxon>
        <taxon>Viridiplantae</taxon>
        <taxon>Streptophyta</taxon>
        <taxon>Embryophyta</taxon>
        <taxon>Tracheophyta</taxon>
        <taxon>Spermatophyta</taxon>
        <taxon>Magnoliopsida</taxon>
        <taxon>eudicotyledons</taxon>
        <taxon>Gunneridae</taxon>
        <taxon>Pentapetalae</taxon>
        <taxon>asterids</taxon>
        <taxon>campanulids</taxon>
        <taxon>Asterales</taxon>
        <taxon>Asteraceae</taxon>
        <taxon>Asteroideae</taxon>
        <taxon>Anthemideae</taxon>
        <taxon>Artemisiinae</taxon>
        <taxon>Artemisia</taxon>
    </lineage>
</organism>
<evidence type="ECO:0000259" key="5">
    <source>
        <dbReference type="Pfam" id="PF16987"/>
    </source>
</evidence>
<dbReference type="PANTHER" id="PTHR33137">
    <property type="entry name" value="MEDIATOR OF RNA POLYMERASE II TRANSCRIPTION SUBUNIT 15A-RELATED"/>
    <property type="match status" value="1"/>
</dbReference>
<dbReference type="EMBL" id="PKPP01005513">
    <property type="protein sequence ID" value="PWA59852.1"/>
    <property type="molecule type" value="Genomic_DNA"/>
</dbReference>
<dbReference type="GO" id="GO:0003713">
    <property type="term" value="F:transcription coactivator activity"/>
    <property type="evidence" value="ECO:0007669"/>
    <property type="project" value="InterPro"/>
</dbReference>
<comment type="subcellular location">
    <subcellularLocation>
        <location evidence="1">Nucleus</location>
    </subcellularLocation>
</comment>
<keyword evidence="2" id="KW-0539">Nucleus</keyword>
<evidence type="ECO:0000256" key="1">
    <source>
        <dbReference type="ARBA" id="ARBA00004123"/>
    </source>
</evidence>
<evidence type="ECO:0000256" key="3">
    <source>
        <dbReference type="SAM" id="MobiDB-lite"/>
    </source>
</evidence>
<reference evidence="6 7" key="1">
    <citation type="journal article" date="2018" name="Mol. Plant">
        <title>The genome of Artemisia annua provides insight into the evolution of Asteraceae family and artemisinin biosynthesis.</title>
        <authorList>
            <person name="Shen Q."/>
            <person name="Zhang L."/>
            <person name="Liao Z."/>
            <person name="Wang S."/>
            <person name="Yan T."/>
            <person name="Shi P."/>
            <person name="Liu M."/>
            <person name="Fu X."/>
            <person name="Pan Q."/>
            <person name="Wang Y."/>
            <person name="Lv Z."/>
            <person name="Lu X."/>
            <person name="Zhang F."/>
            <person name="Jiang W."/>
            <person name="Ma Y."/>
            <person name="Chen M."/>
            <person name="Hao X."/>
            <person name="Li L."/>
            <person name="Tang Y."/>
            <person name="Lv G."/>
            <person name="Zhou Y."/>
            <person name="Sun X."/>
            <person name="Brodelius P.E."/>
            <person name="Rose J.K.C."/>
            <person name="Tang K."/>
        </authorList>
    </citation>
    <scope>NUCLEOTIDE SEQUENCE [LARGE SCALE GENOMIC DNA]</scope>
    <source>
        <strain evidence="7">cv. Huhao1</strain>
        <tissue evidence="6">Leaf</tissue>
    </source>
</reference>
<feature type="domain" description="Mediator complex subunit 15 KIX" evidence="5">
    <location>
        <begin position="39"/>
        <end position="93"/>
    </location>
</feature>
<proteinExistence type="predicted"/>
<dbReference type="Gene3D" id="1.10.246.20">
    <property type="entry name" value="Coactivator CBP, KIX domain"/>
    <property type="match status" value="1"/>
</dbReference>
<keyword evidence="4" id="KW-0812">Transmembrane</keyword>
<dbReference type="STRING" id="35608.A0A2U1MF62"/>
<feature type="domain" description="Mediator complex subunit 15 KIX" evidence="5">
    <location>
        <begin position="165"/>
        <end position="200"/>
    </location>
</feature>
<dbReference type="Proteomes" id="UP000245207">
    <property type="component" value="Unassembled WGS sequence"/>
</dbReference>
<keyword evidence="4" id="KW-0472">Membrane</keyword>
<keyword evidence="7" id="KW-1185">Reference proteome</keyword>
<keyword evidence="4" id="KW-1133">Transmembrane helix</keyword>
<feature type="transmembrane region" description="Helical" evidence="4">
    <location>
        <begin position="87"/>
        <end position="104"/>
    </location>
</feature>
<dbReference type="PANTHER" id="PTHR33137:SF4">
    <property type="entry name" value="MEDIATOR OF RNA POLYMERASE II TRANSCRIPTION SUBUNIT 15A-RELATED"/>
    <property type="match status" value="1"/>
</dbReference>
<dbReference type="GO" id="GO:0005634">
    <property type="term" value="C:nucleus"/>
    <property type="evidence" value="ECO:0007669"/>
    <property type="project" value="UniProtKB-SubCell"/>
</dbReference>
<dbReference type="GO" id="GO:0031490">
    <property type="term" value="F:chromatin DNA binding"/>
    <property type="evidence" value="ECO:0007669"/>
    <property type="project" value="InterPro"/>
</dbReference>
<dbReference type="OrthoDB" id="1912459at2759"/>
<name>A0A2U1MF62_ARTAN</name>
<evidence type="ECO:0000313" key="7">
    <source>
        <dbReference type="Proteomes" id="UP000245207"/>
    </source>
</evidence>
<comment type="caution">
    <text evidence="6">The sequence shown here is derived from an EMBL/GenBank/DDBJ whole genome shotgun (WGS) entry which is preliminary data.</text>
</comment>
<dbReference type="InterPro" id="IPR044661">
    <property type="entry name" value="MED15a/b/c-like"/>
</dbReference>
<dbReference type="Pfam" id="PF16987">
    <property type="entry name" value="KIX_2"/>
    <property type="match status" value="2"/>
</dbReference>
<evidence type="ECO:0000313" key="6">
    <source>
        <dbReference type="EMBL" id="PWA59852.1"/>
    </source>
</evidence>
<dbReference type="InterPro" id="IPR036546">
    <property type="entry name" value="MED15_KIX"/>
</dbReference>
<sequence length="454" mass="51060">MDQSNSRPTQGASGPVGDPSASRVVQGRHRVQVALLESGYWRAHLQADSRQRVINKIVETLERCIPMTGREGQQELKKMAERFEEKIYTAATSLFLPFALWYVARHFGTSFDLQSDYVRKISLKMLIMERTPLDPDIGCADLSCDDVSCVEISTNWNCLKDGFTVETLERCVPMTGRKGQQELKKMTERFEEKIYTAATSLFLPFALWYVARHFGTSFDLQSDYVRKISLKMLIMERTPLDPVLQWPGQRVAIPWKKFAWSCNACVPFGTLQRLSEISRRKVRMTSSHHPLCAVGDTSATMARTKGRDPVRILPCAAKFRTEPFPRYNKLHAIFVEDTSKGLQANGLGVKVEDVVPENQIIPCLEGKKVHDNGNASSFNRVKEIVSNKRKRTDGNDLNGDCVKSKVANQGINAVNDMMGKIATEMKDLPSLTLDERLVAMSVIGGSEPLTVMFD</sequence>
<dbReference type="AlphaFoldDB" id="A0A2U1MF62"/>
<evidence type="ECO:0000256" key="4">
    <source>
        <dbReference type="SAM" id="Phobius"/>
    </source>
</evidence>
<protein>
    <recommendedName>
        <fullName evidence="5">Mediator complex subunit 15 KIX domain-containing protein</fullName>
    </recommendedName>
</protein>
<dbReference type="InterPro" id="IPR036529">
    <property type="entry name" value="KIX_dom_sf"/>
</dbReference>